<evidence type="ECO:0000256" key="1">
    <source>
        <dbReference type="ARBA" id="ARBA00022490"/>
    </source>
</evidence>
<dbReference type="RefSeq" id="WP_017366125.1">
    <property type="nucleotide sequence ID" value="NZ_OX458332.1"/>
</dbReference>
<comment type="function">
    <text evidence="6">Required for chromosome condensation and partitioning.</text>
</comment>
<keyword evidence="4 6" id="KW-0175">Coiled coil</keyword>
<feature type="coiled-coil region" evidence="6">
    <location>
        <begin position="656"/>
        <end position="774"/>
    </location>
</feature>
<feature type="coiled-coil region" evidence="6">
    <location>
        <begin position="970"/>
        <end position="1011"/>
    </location>
</feature>
<evidence type="ECO:0000256" key="2">
    <source>
        <dbReference type="ARBA" id="ARBA00022741"/>
    </source>
</evidence>
<gene>
    <name evidence="6 8" type="primary">smc</name>
    <name evidence="8" type="ORF">MCNOR_2140</name>
</gene>
<dbReference type="SUPFAM" id="SSF52540">
    <property type="entry name" value="P-loop containing nucleoside triphosphate hydrolases"/>
    <property type="match status" value="1"/>
</dbReference>
<feature type="domain" description="SMC hinge" evidence="7">
    <location>
        <begin position="521"/>
        <end position="622"/>
    </location>
</feature>
<dbReference type="Pfam" id="PF02463">
    <property type="entry name" value="SMC_N"/>
    <property type="match status" value="1"/>
</dbReference>
<dbReference type="Gene3D" id="1.20.5.170">
    <property type="match status" value="1"/>
</dbReference>
<dbReference type="SMART" id="SM00968">
    <property type="entry name" value="SMC_hinge"/>
    <property type="match status" value="1"/>
</dbReference>
<dbReference type="EMBL" id="OX458332">
    <property type="protein sequence ID" value="CAI8831664.1"/>
    <property type="molecule type" value="Genomic_DNA"/>
</dbReference>
<comment type="subcellular location">
    <subcellularLocation>
        <location evidence="6">Cytoplasm</location>
    </subcellularLocation>
</comment>
<keyword evidence="5 6" id="KW-0238">DNA-binding</keyword>
<dbReference type="CDD" id="cd03278">
    <property type="entry name" value="ABC_SMC_barmotin"/>
    <property type="match status" value="2"/>
</dbReference>
<protein>
    <recommendedName>
        <fullName evidence="6">Chromosome partition protein Smc</fullName>
    </recommendedName>
</protein>
<dbReference type="GO" id="GO:0005737">
    <property type="term" value="C:cytoplasm"/>
    <property type="evidence" value="ECO:0007669"/>
    <property type="project" value="UniProtKB-SubCell"/>
</dbReference>
<dbReference type="InterPro" id="IPR036277">
    <property type="entry name" value="SMC_hinge_sf"/>
</dbReference>
<dbReference type="GO" id="GO:0006260">
    <property type="term" value="P:DNA replication"/>
    <property type="evidence" value="ECO:0007669"/>
    <property type="project" value="UniProtKB-UniRule"/>
</dbReference>
<dbReference type="Proteomes" id="UP001158598">
    <property type="component" value="Chromosome"/>
</dbReference>
<feature type="coiled-coil region" evidence="6">
    <location>
        <begin position="170"/>
        <end position="211"/>
    </location>
</feature>
<feature type="coiled-coil region" evidence="6">
    <location>
        <begin position="307"/>
        <end position="479"/>
    </location>
</feature>
<proteinExistence type="inferred from homology"/>
<dbReference type="InterPro" id="IPR027417">
    <property type="entry name" value="P-loop_NTPase"/>
</dbReference>
<dbReference type="InterPro" id="IPR011890">
    <property type="entry name" value="SMC_prok"/>
</dbReference>
<dbReference type="GO" id="GO:0005694">
    <property type="term" value="C:chromosome"/>
    <property type="evidence" value="ECO:0007669"/>
    <property type="project" value="InterPro"/>
</dbReference>
<dbReference type="NCBIfam" id="TIGR02168">
    <property type="entry name" value="SMC_prok_B"/>
    <property type="match status" value="1"/>
</dbReference>
<sequence>MRLEKLKIAGFKSFVDPTTLPLPGNLVGVVGPNGCGKSNVIDAVRWVMGESSARHLRGETMADVIFNGSSTRKPASQASVELVFDNSSGRAGGEYARYQQIAIRRQVARDGQSSYFLNGTRCRRKDITDLFLGTGLGARSYAIIEQGTISRLIEAKPEEMREIIEEAAGISKYKERRHETEQRMRHTRENLERLADLREELGRQLGHLQRQARKAEKFIALRDEERRLKLELLGLRWRALERQLDRLKAGLTDSEERFRRLTGEEHACETRLEELNRLRGVAQEKLDVQQGRFYELGAEISRLDQFIRHTQKSRAELVQERERVEAELRKVESDRDDDRLRLEAVRAEAAELKGKLASLEQEVAEAVSVRQAAEAKLKTCREGWEALAGDRHRLEGQAALQRSRLQQLREHGQQLGGRRQRLLQQQSELEKALAALDVQAHRLEVAGIEAEREETVGAVEALAREAERQRDRLRFARERLNPARAGLHAVQGKVASLETLQRHAMGRDRSAAAAVLEAWQLSAADRLGEKIEVAPGWENAVETVLGAHLEAVCVDSLTHYLANLQAQEPAEFLALCEYRQGPVAEGTGGPRLLDYIRAPLALEGLLAGIYCASDPAEAAERARSLQPHESVVTPGGFRIGKGWMLAQKPDAGHAGALARERELRECRRRVEELEAQCRTLEREASEAEVELERLESEGREARKKADELSAGLSLARSELAAAEARSEQWRHRLDQLSHELNELADQELELAEKRAEAEEALQTAERDSSRLQDVAAQRKGEWLALEEAFAAAEAAEKSLHEDVRALRSRAAMLESNAALTAAHLQRLEQQHGQTADRLAAIVQRLAESQTPLEDERSRLDALTEERGVLEAEMARQRRRLSELEADVRRVAGERQRAEHELAALRESIGQMKLAWQTAEVRRQGIEEQFAELGAAPAAVVAGLPEDAEESAWQASVIRLGEEIERLGPVNLTAMQEYQEQEARLRYLEEQDRDLTESLATLEQAIEKIDRECRARFKETFEKINAGFQRMFPKLFGGGKAALELTENNLLSAGVSVMAQPPGKRNSSIHLLSGGEKALTAAALVFAIFELNPAPFCLLDEVDAPLDDANVGRFSQLVKEMSEKVQFLFITHNKATMEIAQYLAGVTMREPGVSRIVTVDIDAAVELASV</sequence>
<dbReference type="GO" id="GO:0016887">
    <property type="term" value="F:ATP hydrolysis activity"/>
    <property type="evidence" value="ECO:0007669"/>
    <property type="project" value="InterPro"/>
</dbReference>
<evidence type="ECO:0000256" key="5">
    <source>
        <dbReference type="ARBA" id="ARBA00023125"/>
    </source>
</evidence>
<dbReference type="InterPro" id="IPR024704">
    <property type="entry name" value="SMC"/>
</dbReference>
<keyword evidence="3 6" id="KW-0067">ATP-binding</keyword>
<name>A0AA35XVC5_METCP</name>
<dbReference type="SUPFAM" id="SSF57997">
    <property type="entry name" value="Tropomyosin"/>
    <property type="match status" value="1"/>
</dbReference>
<organism evidence="8 9">
    <name type="scientific">Methylococcus capsulatus</name>
    <dbReference type="NCBI Taxonomy" id="414"/>
    <lineage>
        <taxon>Bacteria</taxon>
        <taxon>Pseudomonadati</taxon>
        <taxon>Pseudomonadota</taxon>
        <taxon>Gammaproteobacteria</taxon>
        <taxon>Methylococcales</taxon>
        <taxon>Methylococcaceae</taxon>
        <taxon>Methylococcus</taxon>
    </lineage>
</organism>
<evidence type="ECO:0000256" key="6">
    <source>
        <dbReference type="HAMAP-Rule" id="MF_01894"/>
    </source>
</evidence>
<reference evidence="8" key="1">
    <citation type="submission" date="2023-03" db="EMBL/GenBank/DDBJ databases">
        <authorList>
            <person name="Pearce D."/>
        </authorList>
    </citation>
    <scope>NUCLEOTIDE SEQUENCE</scope>
    <source>
        <strain evidence="8">Mc</strain>
    </source>
</reference>
<evidence type="ECO:0000256" key="4">
    <source>
        <dbReference type="ARBA" id="ARBA00023054"/>
    </source>
</evidence>
<evidence type="ECO:0000313" key="9">
    <source>
        <dbReference type="Proteomes" id="UP001158598"/>
    </source>
</evidence>
<dbReference type="InterPro" id="IPR003395">
    <property type="entry name" value="RecF/RecN/SMC_N"/>
</dbReference>
<comment type="subunit">
    <text evidence="6">Homodimer.</text>
</comment>
<dbReference type="GO" id="GO:0030261">
    <property type="term" value="P:chromosome condensation"/>
    <property type="evidence" value="ECO:0007669"/>
    <property type="project" value="InterPro"/>
</dbReference>
<dbReference type="Gene3D" id="3.40.50.300">
    <property type="entry name" value="P-loop containing nucleotide triphosphate hydrolases"/>
    <property type="match status" value="2"/>
</dbReference>
<evidence type="ECO:0000256" key="3">
    <source>
        <dbReference type="ARBA" id="ARBA00022840"/>
    </source>
</evidence>
<dbReference type="SUPFAM" id="SSF75553">
    <property type="entry name" value="Smc hinge domain"/>
    <property type="match status" value="1"/>
</dbReference>
<dbReference type="AlphaFoldDB" id="A0AA35XVC5"/>
<comment type="domain">
    <text evidence="6">Contains large globular domains required for ATP hydrolysis at each terminus and a third globular domain forming a flexible hinge near the middle of the molecule. These domains are separated by coiled-coil structures.</text>
</comment>
<dbReference type="GO" id="GO:0007062">
    <property type="term" value="P:sister chromatid cohesion"/>
    <property type="evidence" value="ECO:0007669"/>
    <property type="project" value="InterPro"/>
</dbReference>
<evidence type="ECO:0000313" key="8">
    <source>
        <dbReference type="EMBL" id="CAI8831664.1"/>
    </source>
</evidence>
<feature type="coiled-coil region" evidence="6">
    <location>
        <begin position="810"/>
        <end position="914"/>
    </location>
</feature>
<dbReference type="HAMAP" id="MF_01894">
    <property type="entry name" value="Smc_prok"/>
    <property type="match status" value="1"/>
</dbReference>
<dbReference type="GO" id="GO:0007059">
    <property type="term" value="P:chromosome segregation"/>
    <property type="evidence" value="ECO:0007669"/>
    <property type="project" value="UniProtKB-UniRule"/>
</dbReference>
<comment type="similarity">
    <text evidence="6">Belongs to the SMC family.</text>
</comment>
<keyword evidence="2 6" id="KW-0547">Nucleotide-binding</keyword>
<dbReference type="Gene3D" id="1.20.1060.20">
    <property type="match status" value="1"/>
</dbReference>
<dbReference type="PANTHER" id="PTHR43977">
    <property type="entry name" value="STRUCTURAL MAINTENANCE OF CHROMOSOMES PROTEIN 3"/>
    <property type="match status" value="1"/>
</dbReference>
<dbReference type="PIRSF" id="PIRSF005719">
    <property type="entry name" value="SMC"/>
    <property type="match status" value="1"/>
</dbReference>
<dbReference type="GO" id="GO:0005524">
    <property type="term" value="F:ATP binding"/>
    <property type="evidence" value="ECO:0007669"/>
    <property type="project" value="UniProtKB-UniRule"/>
</dbReference>
<dbReference type="GO" id="GO:0003677">
    <property type="term" value="F:DNA binding"/>
    <property type="evidence" value="ECO:0007669"/>
    <property type="project" value="UniProtKB-UniRule"/>
</dbReference>
<accession>A0AA35XVC5</accession>
<keyword evidence="1 6" id="KW-0963">Cytoplasm</keyword>
<dbReference type="InterPro" id="IPR010935">
    <property type="entry name" value="SMC_hinge"/>
</dbReference>
<evidence type="ECO:0000259" key="7">
    <source>
        <dbReference type="SMART" id="SM00968"/>
    </source>
</evidence>
<feature type="binding site" evidence="6">
    <location>
        <begin position="32"/>
        <end position="39"/>
    </location>
    <ligand>
        <name>ATP</name>
        <dbReference type="ChEBI" id="CHEBI:30616"/>
    </ligand>
</feature>
<dbReference type="Pfam" id="PF06470">
    <property type="entry name" value="SMC_hinge"/>
    <property type="match status" value="1"/>
</dbReference>